<comment type="caution">
    <text evidence="5">The sequence shown here is derived from an EMBL/GenBank/DDBJ whole genome shotgun (WGS) entry which is preliminary data.</text>
</comment>
<dbReference type="InterPro" id="IPR050641">
    <property type="entry name" value="RIFMO-like"/>
</dbReference>
<gene>
    <name evidence="5" type="ORF">DW322_05465</name>
</gene>
<dbReference type="Pfam" id="PF01494">
    <property type="entry name" value="FAD_binding_3"/>
    <property type="match status" value="1"/>
</dbReference>
<dbReference type="GO" id="GO:0016709">
    <property type="term" value="F:oxidoreductase activity, acting on paired donors, with incorporation or reduction of molecular oxygen, NAD(P)H as one donor, and incorporation of one atom of oxygen"/>
    <property type="evidence" value="ECO:0007669"/>
    <property type="project" value="UniProtKB-ARBA"/>
</dbReference>
<evidence type="ECO:0000256" key="2">
    <source>
        <dbReference type="ARBA" id="ARBA00022630"/>
    </source>
</evidence>
<sequence>MSDSIALPNTMHPVIVAGGGPVGICTALELAHNGVRSVVLEKRRHGECFDARTNLTNLRSMEHFRRWGISEALRANDPVGDDFVRSITYVTSLDGHVVADLTEIFVFDENLPFASDRAEFAPNAGIEKTVQDAAVANPLIDIRFGCEVLGFEHDESGVSVRYRDDSGEHEEQAQYLVGADGSRSEIRHELGVRMEGVPDLVQASIWYIHAPGLKDRMTVGRSSFFFFINEHRDNMMLIAQDSDDRYMFGMLPVGDGLDPDSWEDARAALIRNIGFDIDVTPIQGGRVRIHSLLSPTFREGRVFLAGDAAHLISPMGGFGMNLGIGDAADLGWKLAAAIDGWGGDALLDSYGHERSAVIRWIQEACVGNTNRNAASFTTEGLSADTPEGAALRLEVGTVIATSKVEEFKSFGAQLGTHYHGSPVVRSDGSVPPELDQGTYVPCASPGCRAPHVWLDETTSLYDRFGVGFTLLVTAGSDPETEAFEAAARERGIPLTVLVPERPDLLDLYGATFVLIRPDQHIAWRGDVLPDDVGDVLDVVRGVGNLDGVASEAVV</sequence>
<dbReference type="PRINTS" id="PR00420">
    <property type="entry name" value="RNGMNOXGNASE"/>
</dbReference>
<feature type="domain" description="FAD-binding" evidence="4">
    <location>
        <begin position="13"/>
        <end position="359"/>
    </location>
</feature>
<dbReference type="Pfam" id="PF21274">
    <property type="entry name" value="Rng_hyd_C"/>
    <property type="match status" value="1"/>
</dbReference>
<dbReference type="InterPro" id="IPR002938">
    <property type="entry name" value="FAD-bd"/>
</dbReference>
<protein>
    <submittedName>
        <fullName evidence="5">Monooxygenase</fullName>
    </submittedName>
</protein>
<evidence type="ECO:0000256" key="3">
    <source>
        <dbReference type="ARBA" id="ARBA00022827"/>
    </source>
</evidence>
<dbReference type="GO" id="GO:0071949">
    <property type="term" value="F:FAD binding"/>
    <property type="evidence" value="ECO:0007669"/>
    <property type="project" value="InterPro"/>
</dbReference>
<dbReference type="Gene3D" id="3.40.30.120">
    <property type="match status" value="1"/>
</dbReference>
<reference evidence="5 6" key="1">
    <citation type="submission" date="2018-07" db="EMBL/GenBank/DDBJ databases">
        <title>Genome sequence of Rhodococcus rhodnii ATCC 35071 from Rhodnius prolixus.</title>
        <authorList>
            <person name="Patel V."/>
            <person name="Vogel K.J."/>
        </authorList>
    </citation>
    <scope>NUCLEOTIDE SEQUENCE [LARGE SCALE GENOMIC DNA]</scope>
    <source>
        <strain evidence="5 6">ATCC 35071</strain>
    </source>
</reference>
<evidence type="ECO:0000313" key="5">
    <source>
        <dbReference type="EMBL" id="TXG89760.1"/>
    </source>
</evidence>
<keyword evidence="5" id="KW-0560">Oxidoreductase</keyword>
<dbReference type="RefSeq" id="WP_010837849.1">
    <property type="nucleotide sequence ID" value="NZ_QRCM01000001.1"/>
</dbReference>
<evidence type="ECO:0000256" key="1">
    <source>
        <dbReference type="ARBA" id="ARBA00001974"/>
    </source>
</evidence>
<organism evidence="5 6">
    <name type="scientific">Rhodococcus rhodnii</name>
    <dbReference type="NCBI Taxonomy" id="38312"/>
    <lineage>
        <taxon>Bacteria</taxon>
        <taxon>Bacillati</taxon>
        <taxon>Actinomycetota</taxon>
        <taxon>Actinomycetes</taxon>
        <taxon>Mycobacteriales</taxon>
        <taxon>Nocardiaceae</taxon>
        <taxon>Rhodococcus</taxon>
    </lineage>
</organism>
<evidence type="ECO:0000313" key="6">
    <source>
        <dbReference type="Proteomes" id="UP000471120"/>
    </source>
</evidence>
<comment type="cofactor">
    <cofactor evidence="1">
        <name>FAD</name>
        <dbReference type="ChEBI" id="CHEBI:57692"/>
    </cofactor>
</comment>
<keyword evidence="2" id="KW-0285">Flavoprotein</keyword>
<dbReference type="PANTHER" id="PTHR43004">
    <property type="entry name" value="TRK SYSTEM POTASSIUM UPTAKE PROTEIN"/>
    <property type="match status" value="1"/>
</dbReference>
<dbReference type="SUPFAM" id="SSF51905">
    <property type="entry name" value="FAD/NAD(P)-binding domain"/>
    <property type="match status" value="1"/>
</dbReference>
<dbReference type="NCBIfam" id="NF004780">
    <property type="entry name" value="PRK06126.1"/>
    <property type="match status" value="1"/>
</dbReference>
<dbReference type="Proteomes" id="UP000471120">
    <property type="component" value="Unassembled WGS sequence"/>
</dbReference>
<keyword evidence="5" id="KW-0503">Monooxygenase</keyword>
<dbReference type="EMBL" id="QRCM01000001">
    <property type="protein sequence ID" value="TXG89760.1"/>
    <property type="molecule type" value="Genomic_DNA"/>
</dbReference>
<dbReference type="Gene3D" id="3.50.50.60">
    <property type="entry name" value="FAD/NAD(P)-binding domain"/>
    <property type="match status" value="1"/>
</dbReference>
<proteinExistence type="predicted"/>
<name>A0A6P2CCW0_9NOCA</name>
<accession>A0A6P2CCW0</accession>
<dbReference type="PANTHER" id="PTHR43004:SF19">
    <property type="entry name" value="BINDING MONOOXYGENASE, PUTATIVE (JCVI)-RELATED"/>
    <property type="match status" value="1"/>
</dbReference>
<evidence type="ECO:0000259" key="4">
    <source>
        <dbReference type="Pfam" id="PF01494"/>
    </source>
</evidence>
<dbReference type="AlphaFoldDB" id="A0A6P2CCW0"/>
<keyword evidence="3" id="KW-0274">FAD</keyword>
<dbReference type="Gene3D" id="3.30.9.10">
    <property type="entry name" value="D-Amino Acid Oxidase, subunit A, domain 2"/>
    <property type="match status" value="1"/>
</dbReference>
<dbReference type="InterPro" id="IPR036188">
    <property type="entry name" value="FAD/NAD-bd_sf"/>
</dbReference>